<feature type="region of interest" description="Disordered" evidence="1">
    <location>
        <begin position="1"/>
        <end position="46"/>
    </location>
</feature>
<organism evidence="2 3">
    <name type="scientific">Ficus carica</name>
    <name type="common">Common fig</name>
    <dbReference type="NCBI Taxonomy" id="3494"/>
    <lineage>
        <taxon>Eukaryota</taxon>
        <taxon>Viridiplantae</taxon>
        <taxon>Streptophyta</taxon>
        <taxon>Embryophyta</taxon>
        <taxon>Tracheophyta</taxon>
        <taxon>Spermatophyta</taxon>
        <taxon>Magnoliopsida</taxon>
        <taxon>eudicotyledons</taxon>
        <taxon>Gunneridae</taxon>
        <taxon>Pentapetalae</taxon>
        <taxon>rosids</taxon>
        <taxon>fabids</taxon>
        <taxon>Rosales</taxon>
        <taxon>Moraceae</taxon>
        <taxon>Ficeae</taxon>
        <taxon>Ficus</taxon>
    </lineage>
</organism>
<reference evidence="2" key="1">
    <citation type="submission" date="2023-07" db="EMBL/GenBank/DDBJ databases">
        <title>draft genome sequence of fig (Ficus carica).</title>
        <authorList>
            <person name="Takahashi T."/>
            <person name="Nishimura K."/>
        </authorList>
    </citation>
    <scope>NUCLEOTIDE SEQUENCE</scope>
</reference>
<dbReference type="EMBL" id="BTGU01000042">
    <property type="protein sequence ID" value="GMN52561.1"/>
    <property type="molecule type" value="Genomic_DNA"/>
</dbReference>
<keyword evidence="3" id="KW-1185">Reference proteome</keyword>
<accession>A0AA88AV50</accession>
<proteinExistence type="predicted"/>
<gene>
    <name evidence="2" type="ORF">TIFTF001_021707</name>
</gene>
<dbReference type="Proteomes" id="UP001187192">
    <property type="component" value="Unassembled WGS sequence"/>
</dbReference>
<feature type="compositionally biased region" description="Polar residues" evidence="1">
    <location>
        <begin position="13"/>
        <end position="30"/>
    </location>
</feature>
<name>A0AA88AV50_FICCA</name>
<sequence length="68" mass="7263">MLKQYGKEAGPTADTQNPFGGNTAGPTQANKPAREEKARRGHAPLWSRRASVGEGIGGAVWVQLCMRV</sequence>
<evidence type="ECO:0000313" key="2">
    <source>
        <dbReference type="EMBL" id="GMN52561.1"/>
    </source>
</evidence>
<evidence type="ECO:0000256" key="1">
    <source>
        <dbReference type="SAM" id="MobiDB-lite"/>
    </source>
</evidence>
<dbReference type="AlphaFoldDB" id="A0AA88AV50"/>
<protein>
    <submittedName>
        <fullName evidence="2">Uncharacterized protein</fullName>
    </submittedName>
</protein>
<comment type="caution">
    <text evidence="2">The sequence shown here is derived from an EMBL/GenBank/DDBJ whole genome shotgun (WGS) entry which is preliminary data.</text>
</comment>
<evidence type="ECO:0000313" key="3">
    <source>
        <dbReference type="Proteomes" id="UP001187192"/>
    </source>
</evidence>